<dbReference type="InterPro" id="IPR011051">
    <property type="entry name" value="RmlC_Cupin_sf"/>
</dbReference>
<dbReference type="InterPro" id="IPR025309">
    <property type="entry name" value="KTSC_dom"/>
</dbReference>
<accession>A0A3B0W938</accession>
<evidence type="ECO:0000313" key="2">
    <source>
        <dbReference type="EMBL" id="VAW41076.1"/>
    </source>
</evidence>
<protein>
    <recommendedName>
        <fullName evidence="1">KTSC domain-containing protein</fullName>
    </recommendedName>
</protein>
<dbReference type="EMBL" id="UOEU01000824">
    <property type="protein sequence ID" value="VAW41076.1"/>
    <property type="molecule type" value="Genomic_DNA"/>
</dbReference>
<proteinExistence type="predicted"/>
<organism evidence="2">
    <name type="scientific">hydrothermal vent metagenome</name>
    <dbReference type="NCBI Taxonomy" id="652676"/>
    <lineage>
        <taxon>unclassified sequences</taxon>
        <taxon>metagenomes</taxon>
        <taxon>ecological metagenomes</taxon>
    </lineage>
</organism>
<evidence type="ECO:0000259" key="1">
    <source>
        <dbReference type="Pfam" id="PF13619"/>
    </source>
</evidence>
<sequence>MSLEILPAKQINWKPLLEEGCVNVQYRPLLKQDQLALAMLLFEKQATIHEHSADFDIDVICLEGAGFTSMGKEQSPFFAGDRVRWPAGKLHRLWTTDNEMMTLMVEHVGGETAPTPSRGQAVQPTWEDVDSSMISAFKYNPATKELDVMFNRTGMYRYFDVPQDVIDDFREASSKGSFIRYAIIDMFDCEKSGR</sequence>
<dbReference type="Pfam" id="PF13619">
    <property type="entry name" value="KTSC"/>
    <property type="match status" value="1"/>
</dbReference>
<dbReference type="InterPro" id="IPR014710">
    <property type="entry name" value="RmlC-like_jellyroll"/>
</dbReference>
<feature type="domain" description="KTSC" evidence="1">
    <location>
        <begin position="130"/>
        <end position="185"/>
    </location>
</feature>
<dbReference type="AlphaFoldDB" id="A0A3B0W938"/>
<dbReference type="SUPFAM" id="SSF51182">
    <property type="entry name" value="RmlC-like cupins"/>
    <property type="match status" value="1"/>
</dbReference>
<name>A0A3B0W938_9ZZZZ</name>
<dbReference type="Gene3D" id="2.60.120.10">
    <property type="entry name" value="Jelly Rolls"/>
    <property type="match status" value="1"/>
</dbReference>
<reference evidence="2" key="1">
    <citation type="submission" date="2018-06" db="EMBL/GenBank/DDBJ databases">
        <authorList>
            <person name="Zhirakovskaya E."/>
        </authorList>
    </citation>
    <scope>NUCLEOTIDE SEQUENCE</scope>
</reference>
<gene>
    <name evidence="2" type="ORF">MNBD_CHLOROFLEXI01-2334</name>
</gene>